<name>Q23Q80_TETTS</name>
<dbReference type="AlphaFoldDB" id="Q23Q80"/>
<dbReference type="GeneID" id="7845444"/>
<proteinExistence type="predicted"/>
<reference evidence="2" key="1">
    <citation type="journal article" date="2006" name="PLoS Biol.">
        <title>Macronuclear genome sequence of the ciliate Tetrahymena thermophila, a model eukaryote.</title>
        <authorList>
            <person name="Eisen J.A."/>
            <person name="Coyne R.S."/>
            <person name="Wu M."/>
            <person name="Wu D."/>
            <person name="Thiagarajan M."/>
            <person name="Wortman J.R."/>
            <person name="Badger J.H."/>
            <person name="Ren Q."/>
            <person name="Amedeo P."/>
            <person name="Jones K.M."/>
            <person name="Tallon L.J."/>
            <person name="Delcher A.L."/>
            <person name="Salzberg S.L."/>
            <person name="Silva J.C."/>
            <person name="Haas B.J."/>
            <person name="Majoros W.H."/>
            <person name="Farzad M."/>
            <person name="Carlton J.M."/>
            <person name="Smith R.K. Jr."/>
            <person name="Garg J."/>
            <person name="Pearlman R.E."/>
            <person name="Karrer K.M."/>
            <person name="Sun L."/>
            <person name="Manning G."/>
            <person name="Elde N.C."/>
            <person name="Turkewitz A.P."/>
            <person name="Asai D.J."/>
            <person name="Wilkes D.E."/>
            <person name="Wang Y."/>
            <person name="Cai H."/>
            <person name="Collins K."/>
            <person name="Stewart B.A."/>
            <person name="Lee S.R."/>
            <person name="Wilamowska K."/>
            <person name="Weinberg Z."/>
            <person name="Ruzzo W.L."/>
            <person name="Wloga D."/>
            <person name="Gaertig J."/>
            <person name="Frankel J."/>
            <person name="Tsao C.-C."/>
            <person name="Gorovsky M.A."/>
            <person name="Keeling P.J."/>
            <person name="Waller R.F."/>
            <person name="Patron N.J."/>
            <person name="Cherry J.M."/>
            <person name="Stover N.A."/>
            <person name="Krieger C.J."/>
            <person name="del Toro C."/>
            <person name="Ryder H.F."/>
            <person name="Williamson S.C."/>
            <person name="Barbeau R.A."/>
            <person name="Hamilton E.P."/>
            <person name="Orias E."/>
        </authorList>
    </citation>
    <scope>NUCLEOTIDE SEQUENCE [LARGE SCALE GENOMIC DNA]</scope>
    <source>
        <strain evidence="2">SB210</strain>
    </source>
</reference>
<sequence>MNNENQGQVNKYFCNKIIIQEEEQEKLAQQDNNKLEQNQKSFKLIEFNDYFSGFHIKINNQDCISYQNETLISTKSQSKDSMRQISDDLIFDQREYQISSMTTRNEKPNRDIEDSQIFDLVGETNSSQIKNKNKKKQAEYLFINKYLNGQKLFSANTKFYIYTDIVIDIDYFKNYSQKETYINENKLQQIQKGFRFINQIFHRFDNKFIEVDLEFFPSKLNNIEQILFMLKSLGDSNLLIVISQLQQLWNTVQEFKILLFQESQDILFKKHYKDRQQFCEQKYQEIISKLDQNEMIFFYYHVPNFEKCLFESRKAGYSPQLYYILAQNSYFFMDFLQKNGCCDPRTQIHKLENVFIEINQCLQAIKLGLQPHRFQVVEQTELITCDSFIFPVKQIIDVYLLAHEYDKKHNLHFKSQYILSTYTFKFEDQKAYKNFLKFRQQQQEAFQYQYDSYQNFTQPDNDYKNFDNSQIELIDKYYADSIADLQQLGNKWFKRCGYADIPKKKQKKCNKIESNKSKQ</sequence>
<accession>Q23Q80</accession>
<gene>
    <name evidence="1" type="ORF">TTHERM_00582080</name>
</gene>
<organism evidence="1 2">
    <name type="scientific">Tetrahymena thermophila (strain SB210)</name>
    <dbReference type="NCBI Taxonomy" id="312017"/>
    <lineage>
        <taxon>Eukaryota</taxon>
        <taxon>Sar</taxon>
        <taxon>Alveolata</taxon>
        <taxon>Ciliophora</taxon>
        <taxon>Intramacronucleata</taxon>
        <taxon>Oligohymenophorea</taxon>
        <taxon>Hymenostomatida</taxon>
        <taxon>Tetrahymenina</taxon>
        <taxon>Tetrahymenidae</taxon>
        <taxon>Tetrahymena</taxon>
    </lineage>
</organism>
<dbReference type="EMBL" id="GG662649">
    <property type="protein sequence ID" value="EAR98704.1"/>
    <property type="molecule type" value="Genomic_DNA"/>
</dbReference>
<dbReference type="Proteomes" id="UP000009168">
    <property type="component" value="Unassembled WGS sequence"/>
</dbReference>
<dbReference type="InParanoid" id="Q23Q80"/>
<dbReference type="HOGENOM" id="CLU_039994_0_0_1"/>
<dbReference type="KEGG" id="tet:TTHERM_00582080"/>
<evidence type="ECO:0000313" key="1">
    <source>
        <dbReference type="EMBL" id="EAR98704.1"/>
    </source>
</evidence>
<dbReference type="RefSeq" id="XP_001018949.1">
    <property type="nucleotide sequence ID" value="XM_001018949.1"/>
</dbReference>
<evidence type="ECO:0000313" key="2">
    <source>
        <dbReference type="Proteomes" id="UP000009168"/>
    </source>
</evidence>
<protein>
    <submittedName>
        <fullName evidence="1">Uncharacterized protein</fullName>
    </submittedName>
</protein>
<keyword evidence="2" id="KW-1185">Reference proteome</keyword>